<feature type="transmembrane region" description="Helical" evidence="8">
    <location>
        <begin position="28"/>
        <end position="45"/>
    </location>
</feature>
<comment type="similarity">
    <text evidence="2">Belongs to the type III secretion exporter family.</text>
</comment>
<evidence type="ECO:0000256" key="5">
    <source>
        <dbReference type="ARBA" id="ARBA00022989"/>
    </source>
</evidence>
<feature type="transmembrane region" description="Helical" evidence="8">
    <location>
        <begin position="76"/>
        <end position="98"/>
    </location>
</feature>
<protein>
    <submittedName>
        <fullName evidence="9">Type III secretion system protein</fullName>
    </submittedName>
</protein>
<reference evidence="9 10" key="1">
    <citation type="submission" date="2018-06" db="EMBL/GenBank/DDBJ databases">
        <authorList>
            <consortium name="Pathogen Informatics"/>
            <person name="Doyle S."/>
        </authorList>
    </citation>
    <scope>NUCLEOTIDE SEQUENCE [LARGE SCALE GENOMIC DNA]</scope>
    <source>
        <strain evidence="9 10">NCTC10376</strain>
    </source>
</reference>
<accession>A0A379FA16</accession>
<name>A0A379FA16_PROVU</name>
<keyword evidence="6" id="KW-0843">Virulence</keyword>
<evidence type="ECO:0000313" key="9">
    <source>
        <dbReference type="EMBL" id="SUC16457.1"/>
    </source>
</evidence>
<keyword evidence="5 8" id="KW-1133">Transmembrane helix</keyword>
<dbReference type="PANTHER" id="PTHR30531:SF14">
    <property type="entry name" value="SURFACE PRESENTATION OF ANTIGENS PROTEIN SPAS"/>
    <property type="match status" value="1"/>
</dbReference>
<dbReference type="NCBIfam" id="NF006017">
    <property type="entry name" value="PRK08156.1"/>
    <property type="match status" value="1"/>
</dbReference>
<keyword evidence="4 8" id="KW-0812">Transmembrane</keyword>
<evidence type="ECO:0000313" key="10">
    <source>
        <dbReference type="Proteomes" id="UP000254331"/>
    </source>
</evidence>
<dbReference type="NCBIfam" id="TIGR01404">
    <property type="entry name" value="FlhB_rel_III"/>
    <property type="match status" value="1"/>
</dbReference>
<evidence type="ECO:0000256" key="2">
    <source>
        <dbReference type="ARBA" id="ARBA00010690"/>
    </source>
</evidence>
<dbReference type="Gene3D" id="3.40.1690.10">
    <property type="entry name" value="secretion proteins EscU"/>
    <property type="match status" value="1"/>
</dbReference>
<feature type="transmembrane region" description="Helical" evidence="8">
    <location>
        <begin position="176"/>
        <end position="203"/>
    </location>
</feature>
<evidence type="ECO:0000256" key="4">
    <source>
        <dbReference type="ARBA" id="ARBA00022692"/>
    </source>
</evidence>
<sequence length="354" mass="41008">MAEKTEKPTKKKLDDSAKKGQSFKSKELTSGLVYLIGVMYLFHQVDLDEFSLFYQSILLHPTNITLKSYIDVISTLFFDIVLPILLVTFLSGAIPSLFSSRFKLATEAIKIDLNHINPISGFKKIFSIRTIKDLLKTLLFIIIFLVTCYVFIILHGEEIFILYRSSLNVVIDKWCSLVISFIFIFFILSIPILILNIIADFFLFMKDMMMEKHEVKQENKNMEGDPEIKSTRRQLHQELLDEPMKKVIRDSSAVIVNPTHVAVGIYFDPDNGIMPLVSLRCINDKALAVKAYAKKVGTPVIRYPKLARKIYHKYHLFEVMIDQDLLDVMDILIWLKRIEIEGLLREEMDYINNQ</sequence>
<organism evidence="9 10">
    <name type="scientific">Proteus vulgaris</name>
    <dbReference type="NCBI Taxonomy" id="585"/>
    <lineage>
        <taxon>Bacteria</taxon>
        <taxon>Pseudomonadati</taxon>
        <taxon>Pseudomonadota</taxon>
        <taxon>Gammaproteobacteria</taxon>
        <taxon>Enterobacterales</taxon>
        <taxon>Morganellaceae</taxon>
        <taxon>Proteus</taxon>
    </lineage>
</organism>
<gene>
    <name evidence="9" type="primary">spaS</name>
    <name evidence="9" type="ORF">NCTC10376_02355</name>
</gene>
<keyword evidence="7 8" id="KW-0472">Membrane</keyword>
<evidence type="ECO:0000256" key="1">
    <source>
        <dbReference type="ARBA" id="ARBA00004651"/>
    </source>
</evidence>
<dbReference type="GO" id="GO:0005886">
    <property type="term" value="C:plasma membrane"/>
    <property type="evidence" value="ECO:0007669"/>
    <property type="project" value="UniProtKB-SubCell"/>
</dbReference>
<evidence type="ECO:0000256" key="8">
    <source>
        <dbReference type="SAM" id="Phobius"/>
    </source>
</evidence>
<dbReference type="AlphaFoldDB" id="A0A379FA16"/>
<dbReference type="PRINTS" id="PR00950">
    <property type="entry name" value="TYPE3IMSPROT"/>
</dbReference>
<dbReference type="SUPFAM" id="SSF160544">
    <property type="entry name" value="EscU C-terminal domain-like"/>
    <property type="match status" value="1"/>
</dbReference>
<dbReference type="RefSeq" id="WP_036934451.1">
    <property type="nucleotide sequence ID" value="NZ_CABMNT010000003.1"/>
</dbReference>
<dbReference type="EMBL" id="UGTW01000001">
    <property type="protein sequence ID" value="SUC16457.1"/>
    <property type="molecule type" value="Genomic_DNA"/>
</dbReference>
<comment type="subcellular location">
    <subcellularLocation>
        <location evidence="1">Cell membrane</location>
        <topology evidence="1">Multi-pass membrane protein</topology>
    </subcellularLocation>
</comment>
<dbReference type="Pfam" id="PF01312">
    <property type="entry name" value="Bac_export_2"/>
    <property type="match status" value="1"/>
</dbReference>
<evidence type="ECO:0000256" key="7">
    <source>
        <dbReference type="ARBA" id="ARBA00023136"/>
    </source>
</evidence>
<dbReference type="InterPro" id="IPR006135">
    <property type="entry name" value="T3SS_substrate_exporter"/>
</dbReference>
<dbReference type="OrthoDB" id="9807950at2"/>
<evidence type="ECO:0000256" key="3">
    <source>
        <dbReference type="ARBA" id="ARBA00022475"/>
    </source>
</evidence>
<evidence type="ECO:0000256" key="6">
    <source>
        <dbReference type="ARBA" id="ARBA00023026"/>
    </source>
</evidence>
<dbReference type="InterPro" id="IPR029025">
    <property type="entry name" value="T3SS_substrate_exporter_C"/>
</dbReference>
<dbReference type="GO" id="GO:0009306">
    <property type="term" value="P:protein secretion"/>
    <property type="evidence" value="ECO:0007669"/>
    <property type="project" value="InterPro"/>
</dbReference>
<dbReference type="GeneID" id="93392948"/>
<proteinExistence type="inferred from homology"/>
<dbReference type="PANTHER" id="PTHR30531">
    <property type="entry name" value="FLAGELLAR BIOSYNTHETIC PROTEIN FLHB"/>
    <property type="match status" value="1"/>
</dbReference>
<dbReference type="Proteomes" id="UP000254331">
    <property type="component" value="Unassembled WGS sequence"/>
</dbReference>
<keyword evidence="3" id="KW-1003">Cell membrane</keyword>
<feature type="transmembrane region" description="Helical" evidence="8">
    <location>
        <begin position="134"/>
        <end position="156"/>
    </location>
</feature>
<dbReference type="Gene3D" id="6.10.250.2080">
    <property type="match status" value="1"/>
</dbReference>
<dbReference type="InterPro" id="IPR006307">
    <property type="entry name" value="BsaZ-like"/>
</dbReference>